<evidence type="ECO:0000313" key="1">
    <source>
        <dbReference type="EMBL" id="CAI9761388.1"/>
    </source>
</evidence>
<dbReference type="AlphaFoldDB" id="A0AAD1Z309"/>
<dbReference type="PANTHER" id="PTHR14241">
    <property type="entry name" value="INTERFERON-INDUCED PROTEIN 44"/>
    <property type="match status" value="1"/>
</dbReference>
<proteinExistence type="predicted"/>
<dbReference type="EMBL" id="OU503040">
    <property type="protein sequence ID" value="CAI9761388.1"/>
    <property type="molecule type" value="Genomic_DNA"/>
</dbReference>
<dbReference type="PANTHER" id="PTHR14241:SF32">
    <property type="entry name" value="VWFA DOMAIN-CONTAINING PROTEIN-RELATED"/>
    <property type="match status" value="1"/>
</dbReference>
<organism evidence="1 2">
    <name type="scientific">Fraxinus pennsylvanica</name>
    <dbReference type="NCBI Taxonomy" id="56036"/>
    <lineage>
        <taxon>Eukaryota</taxon>
        <taxon>Viridiplantae</taxon>
        <taxon>Streptophyta</taxon>
        <taxon>Embryophyta</taxon>
        <taxon>Tracheophyta</taxon>
        <taxon>Spermatophyta</taxon>
        <taxon>Magnoliopsida</taxon>
        <taxon>eudicotyledons</taxon>
        <taxon>Gunneridae</taxon>
        <taxon>Pentapetalae</taxon>
        <taxon>asterids</taxon>
        <taxon>lamiids</taxon>
        <taxon>Lamiales</taxon>
        <taxon>Oleaceae</taxon>
        <taxon>Oleeae</taxon>
        <taxon>Fraxinus</taxon>
    </lineage>
</organism>
<name>A0AAD1Z309_9LAMI</name>
<dbReference type="Proteomes" id="UP000834106">
    <property type="component" value="Chromosome 5"/>
</dbReference>
<sequence length="130" mass="14731">MDGEDETKKSYTDMIATTFNNPLLSFKDDKPVIVVTHGDLLSLCDRVRVRVHLGMLLGVPPTTQIFDIPESNDSAVALTIVDMLRYSLEHADRNLPGNDRLTEKTLNLDLYSSDMKLRGYFVNLLFAWLL</sequence>
<keyword evidence="2" id="KW-1185">Reference proteome</keyword>
<evidence type="ECO:0000313" key="2">
    <source>
        <dbReference type="Proteomes" id="UP000834106"/>
    </source>
</evidence>
<protein>
    <submittedName>
        <fullName evidence="1">Uncharacterized protein</fullName>
    </submittedName>
</protein>
<gene>
    <name evidence="1" type="ORF">FPE_LOCUS8818</name>
</gene>
<accession>A0AAD1Z309</accession>
<reference evidence="1" key="1">
    <citation type="submission" date="2023-05" db="EMBL/GenBank/DDBJ databases">
        <authorList>
            <person name="Huff M."/>
        </authorList>
    </citation>
    <scope>NUCLEOTIDE SEQUENCE</scope>
</reference>